<name>A0A914WK55_9BILA</name>
<evidence type="ECO:0000313" key="2">
    <source>
        <dbReference type="WBParaSite" id="PSAMB.scaffold4407size14743.g24207.t1"/>
    </source>
</evidence>
<protein>
    <submittedName>
        <fullName evidence="2">Uncharacterized protein</fullName>
    </submittedName>
</protein>
<sequence>MYEVIGILSSMTKRVFVESTPLFTSMWIEGNAKKGEALRKLVDGSTWRAALDFEGQIIVGVWNNSTSNNEMRLRR</sequence>
<keyword evidence="1" id="KW-1185">Reference proteome</keyword>
<evidence type="ECO:0000313" key="1">
    <source>
        <dbReference type="Proteomes" id="UP000887566"/>
    </source>
</evidence>
<accession>A0A914WK55</accession>
<dbReference type="AlphaFoldDB" id="A0A914WK55"/>
<reference evidence="2" key="1">
    <citation type="submission" date="2022-11" db="UniProtKB">
        <authorList>
            <consortium name="WormBaseParasite"/>
        </authorList>
    </citation>
    <scope>IDENTIFICATION</scope>
</reference>
<proteinExistence type="predicted"/>
<dbReference type="Proteomes" id="UP000887566">
    <property type="component" value="Unplaced"/>
</dbReference>
<organism evidence="1 2">
    <name type="scientific">Plectus sambesii</name>
    <dbReference type="NCBI Taxonomy" id="2011161"/>
    <lineage>
        <taxon>Eukaryota</taxon>
        <taxon>Metazoa</taxon>
        <taxon>Ecdysozoa</taxon>
        <taxon>Nematoda</taxon>
        <taxon>Chromadorea</taxon>
        <taxon>Plectida</taxon>
        <taxon>Plectina</taxon>
        <taxon>Plectoidea</taxon>
        <taxon>Plectidae</taxon>
        <taxon>Plectus</taxon>
    </lineage>
</organism>
<dbReference type="WBParaSite" id="PSAMB.scaffold4407size14743.g24207.t1">
    <property type="protein sequence ID" value="PSAMB.scaffold4407size14743.g24207.t1"/>
    <property type="gene ID" value="PSAMB.scaffold4407size14743.g24207"/>
</dbReference>